<dbReference type="PRINTS" id="PR00081">
    <property type="entry name" value="GDHRDH"/>
</dbReference>
<proteinExistence type="inferred from homology"/>
<keyword evidence="5" id="KW-1185">Reference proteome</keyword>
<keyword evidence="2" id="KW-0560">Oxidoreductase</keyword>
<evidence type="ECO:0000313" key="5">
    <source>
        <dbReference type="Proteomes" id="UP001408356"/>
    </source>
</evidence>
<accession>A0ABR2V0S1</accession>
<dbReference type="InterPro" id="IPR002347">
    <property type="entry name" value="SDR_fam"/>
</dbReference>
<comment type="caution">
    <text evidence="4">The sequence shown here is derived from an EMBL/GenBank/DDBJ whole genome shotgun (WGS) entry which is preliminary data.</text>
</comment>
<name>A0ABR2V0S1_9PEZI</name>
<protein>
    <submittedName>
        <fullName evidence="4">Short chain dehydrogenase protein</fullName>
    </submittedName>
</protein>
<reference evidence="4 5" key="1">
    <citation type="journal article" date="2024" name="J. Plant Pathol.">
        <title>Sequence and assembly of the genome of Seiridium unicorne, isolate CBS 538.82, causal agent of cypress canker disease.</title>
        <authorList>
            <person name="Scali E."/>
            <person name="Rocca G.D."/>
            <person name="Danti R."/>
            <person name="Garbelotto M."/>
            <person name="Barberini S."/>
            <person name="Baroncelli R."/>
            <person name="Emiliani G."/>
        </authorList>
    </citation>
    <scope>NUCLEOTIDE SEQUENCE [LARGE SCALE GENOMIC DNA]</scope>
    <source>
        <strain evidence="4 5">BM-138-508</strain>
    </source>
</reference>
<evidence type="ECO:0000256" key="1">
    <source>
        <dbReference type="ARBA" id="ARBA00006484"/>
    </source>
</evidence>
<evidence type="ECO:0000256" key="3">
    <source>
        <dbReference type="RuleBase" id="RU000363"/>
    </source>
</evidence>
<dbReference type="SUPFAM" id="SSF51735">
    <property type="entry name" value="NAD(P)-binding Rossmann-fold domains"/>
    <property type="match status" value="1"/>
</dbReference>
<dbReference type="Proteomes" id="UP001408356">
    <property type="component" value="Unassembled WGS sequence"/>
</dbReference>
<dbReference type="EMBL" id="JARVKF010000224">
    <property type="protein sequence ID" value="KAK9420532.1"/>
    <property type="molecule type" value="Genomic_DNA"/>
</dbReference>
<organism evidence="4 5">
    <name type="scientific">Seiridium unicorne</name>
    <dbReference type="NCBI Taxonomy" id="138068"/>
    <lineage>
        <taxon>Eukaryota</taxon>
        <taxon>Fungi</taxon>
        <taxon>Dikarya</taxon>
        <taxon>Ascomycota</taxon>
        <taxon>Pezizomycotina</taxon>
        <taxon>Sordariomycetes</taxon>
        <taxon>Xylariomycetidae</taxon>
        <taxon>Amphisphaeriales</taxon>
        <taxon>Sporocadaceae</taxon>
        <taxon>Seiridium</taxon>
    </lineage>
</organism>
<dbReference type="PANTHER" id="PTHR44169:SF6">
    <property type="entry name" value="NADPH-DEPENDENT 1-ACYLDIHYDROXYACETONE PHOSPHATE REDUCTASE"/>
    <property type="match status" value="1"/>
</dbReference>
<gene>
    <name evidence="4" type="ORF">SUNI508_06272</name>
</gene>
<evidence type="ECO:0000313" key="4">
    <source>
        <dbReference type="EMBL" id="KAK9420532.1"/>
    </source>
</evidence>
<dbReference type="InterPro" id="IPR036291">
    <property type="entry name" value="NAD(P)-bd_dom_sf"/>
</dbReference>
<dbReference type="PANTHER" id="PTHR44169">
    <property type="entry name" value="NADPH-DEPENDENT 1-ACYLDIHYDROXYACETONE PHOSPHATE REDUCTASE"/>
    <property type="match status" value="1"/>
</dbReference>
<sequence>MAEPRKLTVLITGCSPGGMGAALAVAFHIAGHHVYASARNLDKLTPLSSLGIHTIPLDVTSTVSIASAVDIITQALATHSCTPSTIEPRGLDILINNAGGHYAAPISDVLLDSAKTLFDLNVWAQLAVTQAFLPLLMKSASYTPVRDGPATPMIVNHTSVGSTAAMPWQSVYSASKAAFSRLSDGMRLELAAFGIRVVELKTAMVQSNFIQNSNINNVEGKQQMLPEGSFYEPAREMVEAAMSQKQFDGKGTTAEKWAEGVMSDLMKRNPPAMIWRGESAVWARLAAFMPVGVSDGFLRKMMKLDVVEDIIQKSRR</sequence>
<dbReference type="PRINTS" id="PR00080">
    <property type="entry name" value="SDRFAMILY"/>
</dbReference>
<comment type="similarity">
    <text evidence="1 3">Belongs to the short-chain dehydrogenases/reductases (SDR) family.</text>
</comment>
<dbReference type="Gene3D" id="3.40.50.720">
    <property type="entry name" value="NAD(P)-binding Rossmann-like Domain"/>
    <property type="match status" value="1"/>
</dbReference>
<dbReference type="Pfam" id="PF00106">
    <property type="entry name" value="adh_short"/>
    <property type="match status" value="1"/>
</dbReference>
<evidence type="ECO:0000256" key="2">
    <source>
        <dbReference type="ARBA" id="ARBA00023002"/>
    </source>
</evidence>